<gene>
    <name evidence="3" type="ORF">RF11_10492</name>
</gene>
<evidence type="ECO:0000313" key="3">
    <source>
        <dbReference type="EMBL" id="KII61530.1"/>
    </source>
</evidence>
<evidence type="ECO:0000259" key="2">
    <source>
        <dbReference type="Pfam" id="PF17777"/>
    </source>
</evidence>
<dbReference type="GO" id="GO:0000956">
    <property type="term" value="P:nuclear-transcribed mRNA catabolic process"/>
    <property type="evidence" value="ECO:0007669"/>
    <property type="project" value="TreeGrafter"/>
</dbReference>
<dbReference type="InterPro" id="IPR040637">
    <property type="entry name" value="Ribosomal_uL10-like_insert"/>
</dbReference>
<dbReference type="Proteomes" id="UP000031668">
    <property type="component" value="Unassembled WGS sequence"/>
</dbReference>
<dbReference type="GO" id="GO:0003723">
    <property type="term" value="F:RNA binding"/>
    <property type="evidence" value="ECO:0007669"/>
    <property type="project" value="TreeGrafter"/>
</dbReference>
<comment type="caution">
    <text evidence="3">The sequence shown here is derived from an EMBL/GenBank/DDBJ whole genome shotgun (WGS) entry which is preliminary data.</text>
</comment>
<dbReference type="InterPro" id="IPR043141">
    <property type="entry name" value="Ribosomal_uL10-like_sf"/>
</dbReference>
<name>A0A0C2M3B9_THEKT</name>
<evidence type="ECO:0000313" key="4">
    <source>
        <dbReference type="Proteomes" id="UP000031668"/>
    </source>
</evidence>
<dbReference type="Pfam" id="PF17777">
    <property type="entry name" value="RL10P_insert"/>
    <property type="match status" value="1"/>
</dbReference>
<dbReference type="OrthoDB" id="10262308at2759"/>
<proteinExistence type="inferred from homology"/>
<keyword evidence="4" id="KW-1185">Reference proteome</keyword>
<dbReference type="Pfam" id="PF00466">
    <property type="entry name" value="Ribosomal_L10"/>
    <property type="match status" value="1"/>
</dbReference>
<reference evidence="3 4" key="1">
    <citation type="journal article" date="2014" name="Genome Biol. Evol.">
        <title>The genome of the myxosporean Thelohanellus kitauei shows adaptations to nutrient acquisition within its fish host.</title>
        <authorList>
            <person name="Yang Y."/>
            <person name="Xiong J."/>
            <person name="Zhou Z."/>
            <person name="Huo F."/>
            <person name="Miao W."/>
            <person name="Ran C."/>
            <person name="Liu Y."/>
            <person name="Zhang J."/>
            <person name="Feng J."/>
            <person name="Wang M."/>
            <person name="Wang M."/>
            <person name="Wang L."/>
            <person name="Yao B."/>
        </authorList>
    </citation>
    <scope>NUCLEOTIDE SEQUENCE [LARGE SCALE GENOMIC DNA]</scope>
    <source>
        <strain evidence="3">Wuqing</strain>
    </source>
</reference>
<accession>A0A0C2M3B9</accession>
<dbReference type="SUPFAM" id="SSF160369">
    <property type="entry name" value="Ribosomal protein L10-like"/>
    <property type="match status" value="1"/>
</dbReference>
<dbReference type="InterPro" id="IPR051742">
    <property type="entry name" value="Ribosome_Assembly_uL10"/>
</dbReference>
<dbReference type="AlphaFoldDB" id="A0A0C2M3B9"/>
<dbReference type="GO" id="GO:0042273">
    <property type="term" value="P:ribosomal large subunit biogenesis"/>
    <property type="evidence" value="ECO:0007669"/>
    <property type="project" value="TreeGrafter"/>
</dbReference>
<comment type="similarity">
    <text evidence="1">Belongs to the universal ribosomal protein uL10 family.</text>
</comment>
<evidence type="ECO:0000256" key="1">
    <source>
        <dbReference type="ARBA" id="ARBA00008889"/>
    </source>
</evidence>
<dbReference type="OMA" id="VLSYCTI"/>
<dbReference type="GO" id="GO:0006364">
    <property type="term" value="P:rRNA processing"/>
    <property type="evidence" value="ECO:0007669"/>
    <property type="project" value="TreeGrafter"/>
</dbReference>
<dbReference type="EMBL" id="JWZT01005334">
    <property type="protein sequence ID" value="KII61530.1"/>
    <property type="molecule type" value="Genomic_DNA"/>
</dbReference>
<dbReference type="PANTHER" id="PTHR45841:SF1">
    <property type="entry name" value="MRNA TURNOVER PROTEIN 4 HOMOLOG"/>
    <property type="match status" value="1"/>
</dbReference>
<dbReference type="GO" id="GO:0005730">
    <property type="term" value="C:nucleolus"/>
    <property type="evidence" value="ECO:0007669"/>
    <property type="project" value="TreeGrafter"/>
</dbReference>
<dbReference type="Gene3D" id="3.30.70.1730">
    <property type="match status" value="1"/>
</dbReference>
<sequence length="181" mass="20458">MAKNKASKPVSLTATKKVPRKVRKACLKEKISQNLEDYSSVYVFSVDDMRNSKLKNVRESLRDSRIFFGNNKIIAVALGRTAEEEAGQNLHQLSQVVFPLISDYDQLKFTMQPLLRKLKLPASVNQGIIHLDETVEVCKEGDIITPEQSSILKLFGHKIATFKINLIASWHKDKGGKIKTY</sequence>
<dbReference type="PANTHER" id="PTHR45841">
    <property type="entry name" value="MRNA TURNOVER PROTEIN 4 MRTO4"/>
    <property type="match status" value="1"/>
</dbReference>
<feature type="domain" description="Large ribosomal subunit protein uL10-like insertion" evidence="2">
    <location>
        <begin position="110"/>
        <end position="156"/>
    </location>
</feature>
<dbReference type="InterPro" id="IPR001790">
    <property type="entry name" value="Ribosomal_uL10"/>
</dbReference>
<organism evidence="3 4">
    <name type="scientific">Thelohanellus kitauei</name>
    <name type="common">Myxosporean</name>
    <dbReference type="NCBI Taxonomy" id="669202"/>
    <lineage>
        <taxon>Eukaryota</taxon>
        <taxon>Metazoa</taxon>
        <taxon>Cnidaria</taxon>
        <taxon>Myxozoa</taxon>
        <taxon>Myxosporea</taxon>
        <taxon>Bivalvulida</taxon>
        <taxon>Platysporina</taxon>
        <taxon>Myxobolidae</taxon>
        <taxon>Thelohanellus</taxon>
    </lineage>
</organism>
<protein>
    <submittedName>
        <fullName evidence="3">mRNA turnover protein 4</fullName>
    </submittedName>
</protein>
<dbReference type="GO" id="GO:0030687">
    <property type="term" value="C:preribosome, large subunit precursor"/>
    <property type="evidence" value="ECO:0007669"/>
    <property type="project" value="TreeGrafter"/>
</dbReference>